<dbReference type="PANTHER" id="PTHR36206:SF4">
    <property type="entry name" value="HYPOTHETICAL CONSERVED PROTEIN (EUROFUNG)-RELATED"/>
    <property type="match status" value="1"/>
</dbReference>
<evidence type="ECO:0000256" key="6">
    <source>
        <dbReference type="ARBA" id="ARBA00023242"/>
    </source>
</evidence>
<dbReference type="Pfam" id="PF11951">
    <property type="entry name" value="Fungal_trans_2"/>
    <property type="match status" value="1"/>
</dbReference>
<name>A0A9P4HIN1_9PLEO</name>
<keyword evidence="9" id="KW-1185">Reference proteome</keyword>
<evidence type="ECO:0000256" key="3">
    <source>
        <dbReference type="ARBA" id="ARBA00023015"/>
    </source>
</evidence>
<keyword evidence="5" id="KW-0804">Transcription</keyword>
<evidence type="ECO:0000256" key="4">
    <source>
        <dbReference type="ARBA" id="ARBA00023125"/>
    </source>
</evidence>
<evidence type="ECO:0000313" key="8">
    <source>
        <dbReference type="EMBL" id="KAF2033696.1"/>
    </source>
</evidence>
<evidence type="ECO:0000256" key="7">
    <source>
        <dbReference type="SAM" id="MobiDB-lite"/>
    </source>
</evidence>
<proteinExistence type="predicted"/>
<organism evidence="8 9">
    <name type="scientific">Setomelanomma holmii</name>
    <dbReference type="NCBI Taxonomy" id="210430"/>
    <lineage>
        <taxon>Eukaryota</taxon>
        <taxon>Fungi</taxon>
        <taxon>Dikarya</taxon>
        <taxon>Ascomycota</taxon>
        <taxon>Pezizomycotina</taxon>
        <taxon>Dothideomycetes</taxon>
        <taxon>Pleosporomycetidae</taxon>
        <taxon>Pleosporales</taxon>
        <taxon>Pleosporineae</taxon>
        <taxon>Phaeosphaeriaceae</taxon>
        <taxon>Setomelanomma</taxon>
    </lineage>
</organism>
<dbReference type="AlphaFoldDB" id="A0A9P4HIN1"/>
<dbReference type="EMBL" id="ML978165">
    <property type="protein sequence ID" value="KAF2033696.1"/>
    <property type="molecule type" value="Genomic_DNA"/>
</dbReference>
<dbReference type="Proteomes" id="UP000799777">
    <property type="component" value="Unassembled WGS sequence"/>
</dbReference>
<keyword evidence="6" id="KW-0539">Nucleus</keyword>
<evidence type="ECO:0000313" key="9">
    <source>
        <dbReference type="Proteomes" id="UP000799777"/>
    </source>
</evidence>
<dbReference type="InterPro" id="IPR052360">
    <property type="entry name" value="Transcr_Regulatory_Proteins"/>
</dbReference>
<reference evidence="8" key="1">
    <citation type="journal article" date="2020" name="Stud. Mycol.">
        <title>101 Dothideomycetes genomes: a test case for predicting lifestyles and emergence of pathogens.</title>
        <authorList>
            <person name="Haridas S."/>
            <person name="Albert R."/>
            <person name="Binder M."/>
            <person name="Bloem J."/>
            <person name="Labutti K."/>
            <person name="Salamov A."/>
            <person name="Andreopoulos B."/>
            <person name="Baker S."/>
            <person name="Barry K."/>
            <person name="Bills G."/>
            <person name="Bluhm B."/>
            <person name="Cannon C."/>
            <person name="Castanera R."/>
            <person name="Culley D."/>
            <person name="Daum C."/>
            <person name="Ezra D."/>
            <person name="Gonzalez J."/>
            <person name="Henrissat B."/>
            <person name="Kuo A."/>
            <person name="Liang C."/>
            <person name="Lipzen A."/>
            <person name="Lutzoni F."/>
            <person name="Magnuson J."/>
            <person name="Mondo S."/>
            <person name="Nolan M."/>
            <person name="Ohm R."/>
            <person name="Pangilinan J."/>
            <person name="Park H.-J."/>
            <person name="Ramirez L."/>
            <person name="Alfaro M."/>
            <person name="Sun H."/>
            <person name="Tritt A."/>
            <person name="Yoshinaga Y."/>
            <person name="Zwiers L.-H."/>
            <person name="Turgeon B."/>
            <person name="Goodwin S."/>
            <person name="Spatafora J."/>
            <person name="Crous P."/>
            <person name="Grigoriev I."/>
        </authorList>
    </citation>
    <scope>NUCLEOTIDE SEQUENCE</scope>
    <source>
        <strain evidence="8">CBS 110217</strain>
    </source>
</reference>
<dbReference type="PANTHER" id="PTHR36206">
    <property type="entry name" value="ASPERCRYPTIN BIOSYNTHESIS CLUSTER-SPECIFIC TRANSCRIPTION REGULATOR ATNN-RELATED"/>
    <property type="match status" value="1"/>
</dbReference>
<dbReference type="InterPro" id="IPR021858">
    <property type="entry name" value="Fun_TF"/>
</dbReference>
<comment type="caution">
    <text evidence="8">The sequence shown here is derived from an EMBL/GenBank/DDBJ whole genome shotgun (WGS) entry which is preliminary data.</text>
</comment>
<gene>
    <name evidence="8" type="ORF">EK21DRAFT_58220</name>
</gene>
<keyword evidence="3" id="KW-0805">Transcription regulation</keyword>
<evidence type="ECO:0000256" key="5">
    <source>
        <dbReference type="ARBA" id="ARBA00023163"/>
    </source>
</evidence>
<keyword evidence="2" id="KW-0862">Zinc</keyword>
<keyword evidence="4" id="KW-0238">DNA-binding</keyword>
<feature type="region of interest" description="Disordered" evidence="7">
    <location>
        <begin position="285"/>
        <end position="326"/>
    </location>
</feature>
<sequence length="468" mass="52362">MWTEFFDSEIWSRTMLQLSHSEPAIKHGILALSIMHERYESAAPVSMESGNDFAFKQYTQAVKHSKQLLAAHQEGRVSLEMVLIACIIFTCYENLAGNYHNANMHLRNGLRILEQNTNAAGQSTIAPVLYRFDLQAMTFSDNASMYNYELGMAPTCPIIADTYNSNQLARDDLVSLMRCLLWISGVVDRYPDAVQHPIWLATHQTMMAAFDLWEVRFAAYLRNADQRDPKIYAGNTLLKMSAIAIRIVMGAGAGLTSEIAYDVFLDNFKTIVDLAETIPILNPQSAFSTPSTSPSPSPSQTPKTVTGPSQPRRTQTQTQQSPRFSPSFELSPIVPLFIVACRCRDPTIRRRAIALLLSYRRREGVWDSLGAGMVAAKCMAREEDLPHITHINGIDGHGGVEALLVRNPDVRSCADVPEEKRVKDIFVRVEVTKGRVDLVYEMTTGERLGEKEVVWESRGDDAGATYHR</sequence>
<evidence type="ECO:0000256" key="2">
    <source>
        <dbReference type="ARBA" id="ARBA00022833"/>
    </source>
</evidence>
<keyword evidence="1" id="KW-0479">Metal-binding</keyword>
<dbReference type="GO" id="GO:0046872">
    <property type="term" value="F:metal ion binding"/>
    <property type="evidence" value="ECO:0007669"/>
    <property type="project" value="UniProtKB-KW"/>
</dbReference>
<evidence type="ECO:0000256" key="1">
    <source>
        <dbReference type="ARBA" id="ARBA00022723"/>
    </source>
</evidence>
<accession>A0A9P4HIN1</accession>
<protein>
    <submittedName>
        <fullName evidence="8">Uncharacterized protein</fullName>
    </submittedName>
</protein>
<feature type="compositionally biased region" description="Low complexity" evidence="7">
    <location>
        <begin position="300"/>
        <end position="326"/>
    </location>
</feature>
<dbReference type="OrthoDB" id="3172332at2759"/>
<dbReference type="GO" id="GO:0003677">
    <property type="term" value="F:DNA binding"/>
    <property type="evidence" value="ECO:0007669"/>
    <property type="project" value="UniProtKB-KW"/>
</dbReference>